<evidence type="ECO:0000259" key="1">
    <source>
        <dbReference type="Pfam" id="PF05168"/>
    </source>
</evidence>
<reference evidence="2" key="1">
    <citation type="submission" date="2021-08" db="EMBL/GenBank/DDBJ databases">
        <title>Isolation and characterization of neutrophilic mixotrophic iron-oxidizing bacteria from deep-sea hydrothermal vents.</title>
        <authorList>
            <person name="He Y."/>
        </authorList>
    </citation>
    <scope>NUCLEOTIDE SEQUENCE</scope>
    <source>
        <strain evidence="2">IOP_13</strain>
    </source>
</reference>
<dbReference type="Gene3D" id="1.20.120.330">
    <property type="entry name" value="Nucleotidyltransferases domain 2"/>
    <property type="match status" value="1"/>
</dbReference>
<evidence type="ECO:0000313" key="3">
    <source>
        <dbReference type="Proteomes" id="UP001138989"/>
    </source>
</evidence>
<keyword evidence="3" id="KW-1185">Reference proteome</keyword>
<proteinExistence type="predicted"/>
<protein>
    <submittedName>
        <fullName evidence="2">HEPN domain-containing protein</fullName>
    </submittedName>
</protein>
<evidence type="ECO:0000313" key="2">
    <source>
        <dbReference type="EMBL" id="MCD1609833.1"/>
    </source>
</evidence>
<name>A0A9X1SRB6_9GAMM</name>
<dbReference type="InterPro" id="IPR007842">
    <property type="entry name" value="HEPN_dom"/>
</dbReference>
<comment type="caution">
    <text evidence="2">The sequence shown here is derived from an EMBL/GenBank/DDBJ whole genome shotgun (WGS) entry which is preliminary data.</text>
</comment>
<sequence>MTDIPYRPLFAEPTEDCQREDPFSGPMGFMFGGPFVSTRLELSRQYFDAANLLLDAIKKQRIEDYALTNPALFLFRHALELVLKAILERRPGGAPAGHDLAVLLEYLQGFAKDRFNQDVPEWIVRRIEELAAIDPGSTAFRYGKDRYDGKGSKPSSIAEEVYVGLPHLQAVMDEIYTTLAHAAGRMDNR</sequence>
<dbReference type="RefSeq" id="WP_146032445.1">
    <property type="nucleotide sequence ID" value="NZ_JAINWF010000012.1"/>
</dbReference>
<organism evidence="2 3">
    <name type="scientific">Stutzerimonas kunmingensis</name>
    <dbReference type="NCBI Taxonomy" id="1211807"/>
    <lineage>
        <taxon>Bacteria</taxon>
        <taxon>Pseudomonadati</taxon>
        <taxon>Pseudomonadota</taxon>
        <taxon>Gammaproteobacteria</taxon>
        <taxon>Pseudomonadales</taxon>
        <taxon>Pseudomonadaceae</taxon>
        <taxon>Stutzerimonas</taxon>
    </lineage>
</organism>
<dbReference type="AlphaFoldDB" id="A0A9X1SRB6"/>
<feature type="domain" description="HEPN" evidence="1">
    <location>
        <begin position="54"/>
        <end position="148"/>
    </location>
</feature>
<accession>A0A9X1SRB6</accession>
<dbReference type="Proteomes" id="UP001138989">
    <property type="component" value="Unassembled WGS sequence"/>
</dbReference>
<dbReference type="SUPFAM" id="SSF81593">
    <property type="entry name" value="Nucleotidyltransferase substrate binding subunit/domain"/>
    <property type="match status" value="1"/>
</dbReference>
<dbReference type="Pfam" id="PF05168">
    <property type="entry name" value="HEPN"/>
    <property type="match status" value="1"/>
</dbReference>
<gene>
    <name evidence="2" type="ORF">K7H17_18420</name>
</gene>
<dbReference type="EMBL" id="JAINWF010000012">
    <property type="protein sequence ID" value="MCD1609833.1"/>
    <property type="molecule type" value="Genomic_DNA"/>
</dbReference>